<evidence type="ECO:0000256" key="3">
    <source>
        <dbReference type="ARBA" id="ARBA00022845"/>
    </source>
</evidence>
<comment type="subunit">
    <text evidence="6">Homodimer; the beta-strands of each monomer intercalate to form a hydrophobic core, while the alpha-helices form wings that extend away from the core.</text>
</comment>
<keyword evidence="2 6" id="KW-0678">Repressor</keyword>
<dbReference type="EMBL" id="CP134081">
    <property type="protein sequence ID" value="WNC08823.1"/>
    <property type="molecule type" value="Genomic_DNA"/>
</dbReference>
<keyword evidence="1 6" id="KW-0963">Cytoplasm</keyword>
<evidence type="ECO:0000313" key="8">
    <source>
        <dbReference type="EMBL" id="WNC08823.1"/>
    </source>
</evidence>
<dbReference type="NCBIfam" id="NF002469">
    <property type="entry name" value="PRK01712.1"/>
    <property type="match status" value="1"/>
</dbReference>
<dbReference type="Proteomes" id="UP001258207">
    <property type="component" value="Chromosome"/>
</dbReference>
<dbReference type="HAMAP" id="MF_00167">
    <property type="entry name" value="CsrA"/>
    <property type="match status" value="1"/>
</dbReference>
<dbReference type="PANTHER" id="PTHR34984:SF1">
    <property type="entry name" value="CARBON STORAGE REGULATOR"/>
    <property type="match status" value="1"/>
</dbReference>
<dbReference type="SUPFAM" id="SSF117130">
    <property type="entry name" value="CsrA-like"/>
    <property type="match status" value="1"/>
</dbReference>
<evidence type="ECO:0000313" key="7">
    <source>
        <dbReference type="EMBL" id="MBD8768369.1"/>
    </source>
</evidence>
<dbReference type="GO" id="GO:0005829">
    <property type="term" value="C:cytosol"/>
    <property type="evidence" value="ECO:0007669"/>
    <property type="project" value="TreeGrafter"/>
</dbReference>
<comment type="similarity">
    <text evidence="6">Belongs to the CsrA/RsmA family.</text>
</comment>
<gene>
    <name evidence="6 8" type="primary">csrA</name>
    <name evidence="7" type="ORF">IFT38_02320</name>
    <name evidence="8" type="ORF">RI108_16235</name>
</gene>
<dbReference type="GO" id="GO:0045948">
    <property type="term" value="P:positive regulation of translational initiation"/>
    <property type="evidence" value="ECO:0007669"/>
    <property type="project" value="UniProtKB-UniRule"/>
</dbReference>
<protein>
    <recommendedName>
        <fullName evidence="6">Translational regulator CsrA</fullName>
    </recommendedName>
    <alternativeName>
        <fullName evidence="6">Carbon storage regulator</fullName>
    </alternativeName>
</protein>
<accession>A0AAJ6LXH1</accession>
<dbReference type="Pfam" id="PF02599">
    <property type="entry name" value="CsrA"/>
    <property type="match status" value="1"/>
</dbReference>
<dbReference type="GO" id="GO:0045947">
    <property type="term" value="P:negative regulation of translational initiation"/>
    <property type="evidence" value="ECO:0007669"/>
    <property type="project" value="UniProtKB-UniRule"/>
</dbReference>
<dbReference type="AlphaFoldDB" id="A0AAJ6LXH1"/>
<sequence length="65" mass="7438">MLVLTRHVGELISIGDDVWIKVLDVRGNTVRFGIQAPKDVEVHRAEVYRRIQEKHGKHAKQVPVV</sequence>
<reference evidence="7 9" key="1">
    <citation type="journal article" date="2020" name="FEMS Microbiol. Ecol.">
        <title>Temporal dynamics of bacterial communities during seed development and maturation.</title>
        <authorList>
            <person name="Chesneau G."/>
            <person name="Torres-Cortes G."/>
            <person name="Briand M."/>
            <person name="Darrasse A."/>
            <person name="Preveaux A."/>
            <person name="Marais C."/>
            <person name="Jacques M.A."/>
            <person name="Shade A."/>
            <person name="Barret M."/>
        </authorList>
    </citation>
    <scope>NUCLEOTIDE SEQUENCE [LARGE SCALE GENOMIC DNA]</scope>
    <source>
        <strain evidence="7 9">CFBP13599</strain>
    </source>
</reference>
<dbReference type="FunFam" id="2.60.40.4380:FF:000002">
    <property type="entry name" value="Translational regulator CsrA"/>
    <property type="match status" value="1"/>
</dbReference>
<dbReference type="Proteomes" id="UP000620025">
    <property type="component" value="Unassembled WGS sequence"/>
</dbReference>
<evidence type="ECO:0000256" key="4">
    <source>
        <dbReference type="ARBA" id="ARBA00022884"/>
    </source>
</evidence>
<dbReference type="PANTHER" id="PTHR34984">
    <property type="entry name" value="CARBON STORAGE REGULATOR"/>
    <property type="match status" value="1"/>
</dbReference>
<proteinExistence type="inferred from homology"/>
<evidence type="ECO:0000256" key="2">
    <source>
        <dbReference type="ARBA" id="ARBA00022491"/>
    </source>
</evidence>
<comment type="subcellular location">
    <subcellularLocation>
        <location evidence="6">Cytoplasm</location>
    </subcellularLocation>
</comment>
<keyword evidence="9" id="KW-1185">Reference proteome</keyword>
<dbReference type="GO" id="GO:0048027">
    <property type="term" value="F:mRNA 5'-UTR binding"/>
    <property type="evidence" value="ECO:0007669"/>
    <property type="project" value="UniProtKB-UniRule"/>
</dbReference>
<dbReference type="GO" id="GO:0006109">
    <property type="term" value="P:regulation of carbohydrate metabolic process"/>
    <property type="evidence" value="ECO:0007669"/>
    <property type="project" value="UniProtKB-UniRule"/>
</dbReference>
<keyword evidence="4 6" id="KW-0694">RNA-binding</keyword>
<reference evidence="8" key="2">
    <citation type="submission" date="2023-09" db="EMBL/GenBank/DDBJ databases">
        <title>First report of Pseudomonas coleopterorum DJ13 causing leaf spot on Rhododendron pulchrum Sweet in China.</title>
        <authorList>
            <person name="Zhang Y."/>
        </authorList>
    </citation>
    <scope>NUCLEOTIDE SEQUENCE</scope>
    <source>
        <strain evidence="8">DJ13</strain>
    </source>
</reference>
<dbReference type="Gene3D" id="2.60.40.4380">
    <property type="entry name" value="Translational regulator CsrA"/>
    <property type="match status" value="1"/>
</dbReference>
<dbReference type="NCBIfam" id="TIGR00202">
    <property type="entry name" value="csrA"/>
    <property type="match status" value="1"/>
</dbReference>
<evidence type="ECO:0000256" key="6">
    <source>
        <dbReference type="HAMAP-Rule" id="MF_00167"/>
    </source>
</evidence>
<evidence type="ECO:0000256" key="1">
    <source>
        <dbReference type="ARBA" id="ARBA00022490"/>
    </source>
</evidence>
<organism evidence="8 10">
    <name type="scientific">Pseudomonas coleopterorum</name>
    <dbReference type="NCBI Taxonomy" id="1605838"/>
    <lineage>
        <taxon>Bacteria</taxon>
        <taxon>Pseudomonadati</taxon>
        <taxon>Pseudomonadota</taxon>
        <taxon>Gammaproteobacteria</taxon>
        <taxon>Pseudomonadales</taxon>
        <taxon>Pseudomonadaceae</taxon>
        <taxon>Pseudomonas</taxon>
    </lineage>
</organism>
<dbReference type="RefSeq" id="WP_049861478.1">
    <property type="nucleotide sequence ID" value="NZ_CP134081.1"/>
</dbReference>
<name>A0AAJ6LXH1_9PSED</name>
<dbReference type="GO" id="GO:0006402">
    <property type="term" value="P:mRNA catabolic process"/>
    <property type="evidence" value="ECO:0007669"/>
    <property type="project" value="InterPro"/>
</dbReference>
<evidence type="ECO:0000313" key="9">
    <source>
        <dbReference type="Proteomes" id="UP000620025"/>
    </source>
</evidence>
<keyword evidence="5 6" id="KW-0010">Activator</keyword>
<evidence type="ECO:0000313" key="10">
    <source>
        <dbReference type="Proteomes" id="UP001258207"/>
    </source>
</evidence>
<evidence type="ECO:0000256" key="5">
    <source>
        <dbReference type="ARBA" id="ARBA00023159"/>
    </source>
</evidence>
<keyword evidence="3 6" id="KW-0810">Translation regulation</keyword>
<comment type="function">
    <text evidence="6">A key translational regulator that binds mRNA to regulate translation initiation and/or mRNA stability. Mediates global changes in gene expression, shifting from rapid growth to stress survival by linking envelope stress, the stringent response and the catabolite repression systems. Usually binds in the 5'-UTR; binding at or near the Shine-Dalgarno sequence prevents ribosome-binding, repressing translation, binding elsewhere in the 5'-UTR can activate translation and/or stabilize the mRNA. Its function is antagonized by small RNA(s).</text>
</comment>
<dbReference type="InterPro" id="IPR003751">
    <property type="entry name" value="CsrA"/>
</dbReference>
<dbReference type="EMBL" id="JACYWZ010000001">
    <property type="protein sequence ID" value="MBD8768369.1"/>
    <property type="molecule type" value="Genomic_DNA"/>
</dbReference>
<dbReference type="InterPro" id="IPR036107">
    <property type="entry name" value="CsrA_sf"/>
</dbReference>